<evidence type="ECO:0000313" key="7">
    <source>
        <dbReference type="Proteomes" id="UP000799753"/>
    </source>
</evidence>
<proteinExistence type="inferred from homology"/>
<dbReference type="SUPFAM" id="SSF51735">
    <property type="entry name" value="NAD(P)-binding Rossmann-fold domains"/>
    <property type="match status" value="1"/>
</dbReference>
<organism evidence="6 7">
    <name type="scientific">Massarina eburnea CBS 473.64</name>
    <dbReference type="NCBI Taxonomy" id="1395130"/>
    <lineage>
        <taxon>Eukaryota</taxon>
        <taxon>Fungi</taxon>
        <taxon>Dikarya</taxon>
        <taxon>Ascomycota</taxon>
        <taxon>Pezizomycotina</taxon>
        <taxon>Dothideomycetes</taxon>
        <taxon>Pleosporomycetidae</taxon>
        <taxon>Pleosporales</taxon>
        <taxon>Massarineae</taxon>
        <taxon>Massarinaceae</taxon>
        <taxon>Massarina</taxon>
    </lineage>
</organism>
<dbReference type="InterPro" id="IPR013154">
    <property type="entry name" value="ADH-like_N"/>
</dbReference>
<dbReference type="Pfam" id="PF08240">
    <property type="entry name" value="ADH_N"/>
    <property type="match status" value="1"/>
</dbReference>
<dbReference type="InterPro" id="IPR047122">
    <property type="entry name" value="Trans-enoyl_RdTase-like"/>
</dbReference>
<evidence type="ECO:0000256" key="3">
    <source>
        <dbReference type="ARBA" id="ARBA00023002"/>
    </source>
</evidence>
<dbReference type="AlphaFoldDB" id="A0A6A6S912"/>
<reference evidence="6" key="1">
    <citation type="journal article" date="2020" name="Stud. Mycol.">
        <title>101 Dothideomycetes genomes: a test case for predicting lifestyles and emergence of pathogens.</title>
        <authorList>
            <person name="Haridas S."/>
            <person name="Albert R."/>
            <person name="Binder M."/>
            <person name="Bloem J."/>
            <person name="Labutti K."/>
            <person name="Salamov A."/>
            <person name="Andreopoulos B."/>
            <person name="Baker S."/>
            <person name="Barry K."/>
            <person name="Bills G."/>
            <person name="Bluhm B."/>
            <person name="Cannon C."/>
            <person name="Castanera R."/>
            <person name="Culley D."/>
            <person name="Daum C."/>
            <person name="Ezra D."/>
            <person name="Gonzalez J."/>
            <person name="Henrissat B."/>
            <person name="Kuo A."/>
            <person name="Liang C."/>
            <person name="Lipzen A."/>
            <person name="Lutzoni F."/>
            <person name="Magnuson J."/>
            <person name="Mondo S."/>
            <person name="Nolan M."/>
            <person name="Ohm R."/>
            <person name="Pangilinan J."/>
            <person name="Park H.-J."/>
            <person name="Ramirez L."/>
            <person name="Alfaro M."/>
            <person name="Sun H."/>
            <person name="Tritt A."/>
            <person name="Yoshinaga Y."/>
            <person name="Zwiers L.-H."/>
            <person name="Turgeon B."/>
            <person name="Goodwin S."/>
            <person name="Spatafora J."/>
            <person name="Crous P."/>
            <person name="Grigoriev I."/>
        </authorList>
    </citation>
    <scope>NUCLEOTIDE SEQUENCE</scope>
    <source>
        <strain evidence="6">CBS 473.64</strain>
    </source>
</reference>
<evidence type="ECO:0000256" key="1">
    <source>
        <dbReference type="ARBA" id="ARBA00008072"/>
    </source>
</evidence>
<name>A0A6A6S912_9PLEO</name>
<evidence type="ECO:0000313" key="6">
    <source>
        <dbReference type="EMBL" id="KAF2642684.1"/>
    </source>
</evidence>
<dbReference type="InterPro" id="IPR013149">
    <property type="entry name" value="ADH-like_C"/>
</dbReference>
<keyword evidence="7" id="KW-1185">Reference proteome</keyword>
<dbReference type="InterPro" id="IPR036291">
    <property type="entry name" value="NAD(P)-bd_dom_sf"/>
</dbReference>
<evidence type="ECO:0000259" key="5">
    <source>
        <dbReference type="Pfam" id="PF08240"/>
    </source>
</evidence>
<dbReference type="PANTHER" id="PTHR45348:SF2">
    <property type="entry name" value="ZINC-TYPE ALCOHOL DEHYDROGENASE-LIKE PROTEIN C2E1P3.01"/>
    <property type="match status" value="1"/>
</dbReference>
<evidence type="ECO:0000256" key="2">
    <source>
        <dbReference type="ARBA" id="ARBA00011245"/>
    </source>
</evidence>
<dbReference type="SUPFAM" id="SSF50129">
    <property type="entry name" value="GroES-like"/>
    <property type="match status" value="1"/>
</dbReference>
<feature type="domain" description="Alcohol dehydrogenase-like N-terminal" evidence="5">
    <location>
        <begin position="26"/>
        <end position="78"/>
    </location>
</feature>
<dbReference type="EMBL" id="MU006781">
    <property type="protein sequence ID" value="KAF2642684.1"/>
    <property type="molecule type" value="Genomic_DNA"/>
</dbReference>
<accession>A0A6A6S912</accession>
<dbReference type="CDD" id="cd08249">
    <property type="entry name" value="enoyl_reductase_like"/>
    <property type="match status" value="1"/>
</dbReference>
<dbReference type="GO" id="GO:0016651">
    <property type="term" value="F:oxidoreductase activity, acting on NAD(P)H"/>
    <property type="evidence" value="ECO:0007669"/>
    <property type="project" value="InterPro"/>
</dbReference>
<dbReference type="PANTHER" id="PTHR45348">
    <property type="entry name" value="HYPOTHETICAL OXIDOREDUCTASE (EUROFUNG)"/>
    <property type="match status" value="1"/>
</dbReference>
<protein>
    <submittedName>
        <fullName evidence="6">NAD(P)-binding protein</fullName>
    </submittedName>
</protein>
<comment type="similarity">
    <text evidence="1">Belongs to the zinc-containing alcohol dehydrogenase family.</text>
</comment>
<dbReference type="Gene3D" id="3.40.50.720">
    <property type="entry name" value="NAD(P)-binding Rossmann-like Domain"/>
    <property type="match status" value="1"/>
</dbReference>
<sequence>MEKKAAFLHAPRTPLKVDTAPFNQPGPHEILIRNHAVAVNPVDYKQQDTGVQIKSFPCILGMDIAGTVVELLSQQKITDKIAFTDVVVLPLGLTTACWGLFEEGYLEIVAPSASEIPPSENKEKVALVWGGSSSVGASAVQLLAAGGYTVLATASSKNFDFVKSLGATHVFDHTDSSIINQLVEASCGKQVLGAYDAIGADSTARLCVQYLHTLGCGKYMTSLYTTDTGDFPEEVTRVGKSPPPMQGRDGGAPLWNNVWQDFMGSGLRNDKLRTKPDAFVLEGGLERINEAVDLVRKGVSAKKAVV</sequence>
<dbReference type="Pfam" id="PF00107">
    <property type="entry name" value="ADH_zinc_N"/>
    <property type="match status" value="1"/>
</dbReference>
<dbReference type="Proteomes" id="UP000799753">
    <property type="component" value="Unassembled WGS sequence"/>
</dbReference>
<dbReference type="Gene3D" id="3.90.180.10">
    <property type="entry name" value="Medium-chain alcohol dehydrogenases, catalytic domain"/>
    <property type="match status" value="2"/>
</dbReference>
<dbReference type="OrthoDB" id="48317at2759"/>
<evidence type="ECO:0000259" key="4">
    <source>
        <dbReference type="Pfam" id="PF00107"/>
    </source>
</evidence>
<gene>
    <name evidence="6" type="ORF">P280DRAFT_540579</name>
</gene>
<comment type="subunit">
    <text evidence="2">Monomer.</text>
</comment>
<feature type="domain" description="Alcohol dehydrogenase-like C-terminal" evidence="4">
    <location>
        <begin position="135"/>
        <end position="216"/>
    </location>
</feature>
<dbReference type="InterPro" id="IPR011032">
    <property type="entry name" value="GroES-like_sf"/>
</dbReference>
<keyword evidence="3" id="KW-0560">Oxidoreductase</keyword>